<evidence type="ECO:0000313" key="2">
    <source>
        <dbReference type="Proteomes" id="UP000260790"/>
    </source>
</evidence>
<gene>
    <name evidence="1" type="ORF">DXD09_00530</name>
</gene>
<dbReference type="AlphaFoldDB" id="A0A8B2Z9R2"/>
<reference evidence="1 2" key="1">
    <citation type="submission" date="2018-08" db="EMBL/GenBank/DDBJ databases">
        <title>A genome reference for cultivated species of the human gut microbiota.</title>
        <authorList>
            <person name="Zou Y."/>
            <person name="Xue W."/>
            <person name="Luo G."/>
        </authorList>
    </citation>
    <scope>NUCLEOTIDE SEQUENCE [LARGE SCALE GENOMIC DNA]</scope>
    <source>
        <strain evidence="1 2">TF10-9AT</strain>
    </source>
</reference>
<sequence length="61" mass="6427">MSVNTHHNGQKFTDKSPKNAGLSVKCVLVTDKSSKKGTLSVNSNEILAGLRTSSPKTALCP</sequence>
<proteinExistence type="predicted"/>
<evidence type="ECO:0000313" key="1">
    <source>
        <dbReference type="EMBL" id="RGK48255.1"/>
    </source>
</evidence>
<comment type="caution">
    <text evidence="1">The sequence shown here is derived from an EMBL/GenBank/DDBJ whole genome shotgun (WGS) entry which is preliminary data.</text>
</comment>
<dbReference type="Proteomes" id="UP000260790">
    <property type="component" value="Unassembled WGS sequence"/>
</dbReference>
<accession>A0A8B2Z9R2</accession>
<name>A0A8B2Z9R2_9LACO</name>
<protein>
    <submittedName>
        <fullName evidence="1">Uncharacterized protein</fullName>
    </submittedName>
</protein>
<dbReference type="EMBL" id="QSQR01000001">
    <property type="protein sequence ID" value="RGK48255.1"/>
    <property type="molecule type" value="Genomic_DNA"/>
</dbReference>
<organism evidence="1 2">
    <name type="scientific">Ligilactobacillus ruminis</name>
    <dbReference type="NCBI Taxonomy" id="1623"/>
    <lineage>
        <taxon>Bacteria</taxon>
        <taxon>Bacillati</taxon>
        <taxon>Bacillota</taxon>
        <taxon>Bacilli</taxon>
        <taxon>Lactobacillales</taxon>
        <taxon>Lactobacillaceae</taxon>
        <taxon>Ligilactobacillus</taxon>
    </lineage>
</organism>